<feature type="region of interest" description="Disordered" evidence="1">
    <location>
        <begin position="158"/>
        <end position="178"/>
    </location>
</feature>
<keyword evidence="3" id="KW-1185">Reference proteome</keyword>
<dbReference type="AlphaFoldDB" id="A0A9Q0X8S4"/>
<comment type="caution">
    <text evidence="2">The sequence shown here is derived from an EMBL/GenBank/DDBJ whole genome shotgun (WGS) entry which is preliminary data.</text>
</comment>
<accession>A0A9Q0X8S4</accession>
<organism evidence="2 3">
    <name type="scientific">Phrynocephalus forsythii</name>
    <dbReference type="NCBI Taxonomy" id="171643"/>
    <lineage>
        <taxon>Eukaryota</taxon>
        <taxon>Metazoa</taxon>
        <taxon>Chordata</taxon>
        <taxon>Craniata</taxon>
        <taxon>Vertebrata</taxon>
        <taxon>Euteleostomi</taxon>
        <taxon>Lepidosauria</taxon>
        <taxon>Squamata</taxon>
        <taxon>Bifurcata</taxon>
        <taxon>Unidentata</taxon>
        <taxon>Episquamata</taxon>
        <taxon>Toxicofera</taxon>
        <taxon>Iguania</taxon>
        <taxon>Acrodonta</taxon>
        <taxon>Agamidae</taxon>
        <taxon>Agaminae</taxon>
        <taxon>Phrynocephalus</taxon>
    </lineage>
</organism>
<reference evidence="2" key="1">
    <citation type="journal article" date="2023" name="DNA Res.">
        <title>Chromosome-level genome assembly of Phrynocephalus forsythii using third-generation DNA sequencing and Hi-C analysis.</title>
        <authorList>
            <person name="Qi Y."/>
            <person name="Zhao W."/>
            <person name="Zhao Y."/>
            <person name="Niu C."/>
            <person name="Cao S."/>
            <person name="Zhang Y."/>
        </authorList>
    </citation>
    <scope>NUCLEOTIDE SEQUENCE</scope>
    <source>
        <tissue evidence="2">Muscle</tissue>
    </source>
</reference>
<gene>
    <name evidence="2" type="ORF">JRQ81_011976</name>
</gene>
<dbReference type="Proteomes" id="UP001142489">
    <property type="component" value="Unassembled WGS sequence"/>
</dbReference>
<evidence type="ECO:0000256" key="1">
    <source>
        <dbReference type="SAM" id="MobiDB-lite"/>
    </source>
</evidence>
<name>A0A9Q0X8S4_9SAUR</name>
<feature type="compositionally biased region" description="Low complexity" evidence="1">
    <location>
        <begin position="161"/>
        <end position="172"/>
    </location>
</feature>
<protein>
    <submittedName>
        <fullName evidence="2">Uncharacterized protein</fullName>
    </submittedName>
</protein>
<evidence type="ECO:0000313" key="3">
    <source>
        <dbReference type="Proteomes" id="UP001142489"/>
    </source>
</evidence>
<sequence length="178" mass="20722">MTLNPSLSPRPPHHTPDFPGIRFSILALEKWPLQLWSSRNWASSWIRSSMVFFPIPKFLKTVRENRRSCFQRSPLENTTPKEKRTMWKTSQERQRQLDILTVRTMKVSSGKLSESLAVFDSPAKEALSDVTREAFLLKHKMQRLLDFLDPENMVDCKPKHSSVQNQQGNSSNHYVVQI</sequence>
<dbReference type="EMBL" id="JAPFRF010000023">
    <property type="protein sequence ID" value="KAJ7304418.1"/>
    <property type="molecule type" value="Genomic_DNA"/>
</dbReference>
<evidence type="ECO:0000313" key="2">
    <source>
        <dbReference type="EMBL" id="KAJ7304418.1"/>
    </source>
</evidence>
<proteinExistence type="predicted"/>